<protein>
    <recommendedName>
        <fullName evidence="4">EpsG family protein</fullName>
    </recommendedName>
</protein>
<feature type="transmembrane region" description="Helical" evidence="1">
    <location>
        <begin position="6"/>
        <end position="25"/>
    </location>
</feature>
<feature type="transmembrane region" description="Helical" evidence="1">
    <location>
        <begin position="122"/>
        <end position="137"/>
    </location>
</feature>
<feature type="transmembrane region" description="Helical" evidence="1">
    <location>
        <begin position="247"/>
        <end position="273"/>
    </location>
</feature>
<keyword evidence="1" id="KW-0812">Transmembrane</keyword>
<dbReference type="Proteomes" id="UP000033452">
    <property type="component" value="Unassembled WGS sequence"/>
</dbReference>
<dbReference type="AlphaFoldDB" id="A0A0F4QDN7"/>
<feature type="transmembrane region" description="Helical" evidence="1">
    <location>
        <begin position="285"/>
        <end position="304"/>
    </location>
</feature>
<proteinExistence type="predicted"/>
<feature type="transmembrane region" description="Helical" evidence="1">
    <location>
        <begin position="218"/>
        <end position="235"/>
    </location>
</feature>
<keyword evidence="3" id="KW-1185">Reference proteome</keyword>
<evidence type="ECO:0000256" key="1">
    <source>
        <dbReference type="SAM" id="Phobius"/>
    </source>
</evidence>
<dbReference type="EMBL" id="JXYA01000061">
    <property type="protein sequence ID" value="KJZ05828.1"/>
    <property type="molecule type" value="Genomic_DNA"/>
</dbReference>
<gene>
    <name evidence="2" type="ORF">TW77_21495</name>
</gene>
<sequence>MEKRYSAVNRLILIIVILAQVYLYFYSGLNFSADYEAYKKYFEHQYYLVHYGYNPIVVLYFIVDYVGGEAEMLYFLIYLIFTISIYNLNFEFVDERLGGFLPFFLYFCFPLGFLFAIDNPKFTLGISFFCFFILALERKHPSYTLKGALLLLSVMAHWGVFLLLISLFSARLVRTNTQFWLALLGGSVCIILFGSIVIQNILPSYLLFDGDATGRVRVLFMAVVSFLATCIALFYEQTRLDRFVLMLAIFATLAYFFVHPVFARYCSFLSLILLMSAFIKVKHSIVIYGYLSPLLIGATLYAFYMKDL</sequence>
<feature type="transmembrane region" description="Helical" evidence="1">
    <location>
        <begin position="149"/>
        <end position="173"/>
    </location>
</feature>
<keyword evidence="1" id="KW-0472">Membrane</keyword>
<feature type="transmembrane region" description="Helical" evidence="1">
    <location>
        <begin position="97"/>
        <end position="116"/>
    </location>
</feature>
<evidence type="ECO:0000313" key="3">
    <source>
        <dbReference type="Proteomes" id="UP000033452"/>
    </source>
</evidence>
<feature type="transmembrane region" description="Helical" evidence="1">
    <location>
        <begin position="179"/>
        <end position="198"/>
    </location>
</feature>
<evidence type="ECO:0008006" key="4">
    <source>
        <dbReference type="Google" id="ProtNLM"/>
    </source>
</evidence>
<feature type="transmembrane region" description="Helical" evidence="1">
    <location>
        <begin position="72"/>
        <end position="90"/>
    </location>
</feature>
<accession>A0A0F4QDN7</accession>
<dbReference type="PATRIC" id="fig|43658.5.peg.4530"/>
<evidence type="ECO:0000313" key="2">
    <source>
        <dbReference type="EMBL" id="KJZ05828.1"/>
    </source>
</evidence>
<comment type="caution">
    <text evidence="2">The sequence shown here is derived from an EMBL/GenBank/DDBJ whole genome shotgun (WGS) entry which is preliminary data.</text>
</comment>
<feature type="transmembrane region" description="Helical" evidence="1">
    <location>
        <begin position="46"/>
        <end position="66"/>
    </location>
</feature>
<reference evidence="2 3" key="1">
    <citation type="journal article" date="2015" name="BMC Genomics">
        <title>Genome mining reveals unlocked bioactive potential of marine Gram-negative bacteria.</title>
        <authorList>
            <person name="Machado H."/>
            <person name="Sonnenschein E.C."/>
            <person name="Melchiorsen J."/>
            <person name="Gram L."/>
        </authorList>
    </citation>
    <scope>NUCLEOTIDE SEQUENCE [LARGE SCALE GENOMIC DNA]</scope>
    <source>
        <strain evidence="2 3">S2471</strain>
    </source>
</reference>
<organism evidence="2 3">
    <name type="scientific">Pseudoalteromonas rubra</name>
    <dbReference type="NCBI Taxonomy" id="43658"/>
    <lineage>
        <taxon>Bacteria</taxon>
        <taxon>Pseudomonadati</taxon>
        <taxon>Pseudomonadota</taxon>
        <taxon>Gammaproteobacteria</taxon>
        <taxon>Alteromonadales</taxon>
        <taxon>Pseudoalteromonadaceae</taxon>
        <taxon>Pseudoalteromonas</taxon>
    </lineage>
</organism>
<keyword evidence="1" id="KW-1133">Transmembrane helix</keyword>
<name>A0A0F4QDN7_9GAMM</name>
<dbReference type="RefSeq" id="WP_046007013.1">
    <property type="nucleotide sequence ID" value="NZ_JXYA01000061.1"/>
</dbReference>